<dbReference type="AlphaFoldDB" id="A0A8K0NN42"/>
<sequence length="199" mass="22003">MLDVPKTEEELNLRFGPSALTTSRSLFDILALFIRAAFGDVDDICDRILALAVSAPEDYDDIFDGVKRLYKEETNNSQLRNATLGKINARLNNIRLTTTAATAVRTIIANCIDVIDLTQRQMKDLWNIMFSSVSPASAGSATESVNIQAMSLKDWIFNIRLTVGTTGALQELQKAGPLRRWNWTSSIYAGTSRGTQIQA</sequence>
<evidence type="ECO:0000313" key="1">
    <source>
        <dbReference type="EMBL" id="KAG5928333.1"/>
    </source>
</evidence>
<evidence type="ECO:0000313" key="2">
    <source>
        <dbReference type="Proteomes" id="UP000811619"/>
    </source>
</evidence>
<protein>
    <submittedName>
        <fullName evidence="1">Uncharacterized protein</fullName>
    </submittedName>
</protein>
<dbReference type="EMBL" id="SRPY01000122">
    <property type="protein sequence ID" value="KAG5928333.1"/>
    <property type="molecule type" value="Genomic_DNA"/>
</dbReference>
<name>A0A8K0NN42_9HYPO</name>
<proteinExistence type="predicted"/>
<accession>A0A8K0NN42</accession>
<dbReference type="Proteomes" id="UP000811619">
    <property type="component" value="Unassembled WGS sequence"/>
</dbReference>
<reference evidence="1" key="1">
    <citation type="journal article" date="2020" name="bioRxiv">
        <title>Whole genome comparisons of ergot fungi reveals the divergence and evolution of species within the genus Claviceps are the result of varying mechanisms driving genome evolution and host range expansion.</title>
        <authorList>
            <person name="Wyka S.A."/>
            <person name="Mondo S.J."/>
            <person name="Liu M."/>
            <person name="Dettman J."/>
            <person name="Nalam V."/>
            <person name="Broders K.D."/>
        </authorList>
    </citation>
    <scope>NUCLEOTIDE SEQUENCE</scope>
    <source>
        <strain evidence="1">CCC 489</strain>
    </source>
</reference>
<gene>
    <name evidence="1" type="ORF">E4U42_000830</name>
</gene>
<dbReference type="OrthoDB" id="4427207at2759"/>
<keyword evidence="2" id="KW-1185">Reference proteome</keyword>
<organism evidence="1 2">
    <name type="scientific">Claviceps africana</name>
    <dbReference type="NCBI Taxonomy" id="83212"/>
    <lineage>
        <taxon>Eukaryota</taxon>
        <taxon>Fungi</taxon>
        <taxon>Dikarya</taxon>
        <taxon>Ascomycota</taxon>
        <taxon>Pezizomycotina</taxon>
        <taxon>Sordariomycetes</taxon>
        <taxon>Hypocreomycetidae</taxon>
        <taxon>Hypocreales</taxon>
        <taxon>Clavicipitaceae</taxon>
        <taxon>Claviceps</taxon>
    </lineage>
</organism>
<comment type="caution">
    <text evidence="1">The sequence shown here is derived from an EMBL/GenBank/DDBJ whole genome shotgun (WGS) entry which is preliminary data.</text>
</comment>